<dbReference type="InterPro" id="IPR006059">
    <property type="entry name" value="SBP"/>
</dbReference>
<dbReference type="InterPro" id="IPR050490">
    <property type="entry name" value="Bact_solute-bd_prot1"/>
</dbReference>
<feature type="compositionally biased region" description="Low complexity" evidence="3">
    <location>
        <begin position="348"/>
        <end position="377"/>
    </location>
</feature>
<keyword evidence="2" id="KW-0813">Transport</keyword>
<feature type="compositionally biased region" description="Low complexity" evidence="3">
    <location>
        <begin position="328"/>
        <end position="341"/>
    </location>
</feature>
<dbReference type="PANTHER" id="PTHR43649:SF29">
    <property type="entry name" value="OSMOPROTECTIVE COMPOUNDS-BINDING PROTEIN GGTB"/>
    <property type="match status" value="1"/>
</dbReference>
<dbReference type="AlphaFoldDB" id="J0X4V4"/>
<reference evidence="5 6" key="1">
    <citation type="submission" date="2012-05" db="EMBL/GenBank/DDBJ databases">
        <authorList>
            <person name="Harkins D.M."/>
            <person name="Madupu R."/>
            <person name="Durkin A.S."/>
            <person name="Torralba M."/>
            <person name="Methe B."/>
            <person name="Sutton G.G."/>
            <person name="Nelson K.E."/>
        </authorList>
    </citation>
    <scope>NUCLEOTIDE SEQUENCE [LARGE SCALE GENOMIC DNA]</scope>
    <source>
        <strain evidence="5 6">F0489</strain>
    </source>
</reference>
<evidence type="ECO:0000256" key="1">
    <source>
        <dbReference type="ARBA" id="ARBA00008520"/>
    </source>
</evidence>
<dbReference type="Pfam" id="PF13416">
    <property type="entry name" value="SBP_bac_8"/>
    <property type="match status" value="1"/>
</dbReference>
<dbReference type="PANTHER" id="PTHR43649">
    <property type="entry name" value="ARABINOSE-BINDING PROTEIN-RELATED"/>
    <property type="match status" value="1"/>
</dbReference>
<dbReference type="eggNOG" id="COG1653">
    <property type="taxonomic scope" value="Bacteria"/>
</dbReference>
<dbReference type="Gene3D" id="3.40.190.10">
    <property type="entry name" value="Periplasmic binding protein-like II"/>
    <property type="match status" value="3"/>
</dbReference>
<feature type="chain" id="PRO_5039470026" evidence="4">
    <location>
        <begin position="21"/>
        <end position="515"/>
    </location>
</feature>
<evidence type="ECO:0000256" key="2">
    <source>
        <dbReference type="ARBA" id="ARBA00022448"/>
    </source>
</evidence>
<gene>
    <name evidence="5" type="ORF">HMPREF1318_1052</name>
</gene>
<comment type="caution">
    <text evidence="5">The sequence shown here is derived from an EMBL/GenBank/DDBJ whole genome shotgun (WGS) entry which is preliminary data.</text>
</comment>
<name>J0X4V4_9ACTO</name>
<evidence type="ECO:0000256" key="3">
    <source>
        <dbReference type="SAM" id="MobiDB-lite"/>
    </source>
</evidence>
<dbReference type="PROSITE" id="PS51257">
    <property type="entry name" value="PROKAR_LIPOPROTEIN"/>
    <property type="match status" value="1"/>
</dbReference>
<protein>
    <submittedName>
        <fullName evidence="5">ABC transporter, solute-binding protein</fullName>
    </submittedName>
</protein>
<sequence length="515" mass="52882">MARSLLTHAFRALALTTVLALTGTGLTACARPHGHTSDLSSCEVLARYAPKDGTSDSVTIATALTGTEGERFEQSLTRFEECTGIDVVHEGSDKLEENLRGRAAEATDWNADLAVVPQPGLVADLADEGVLSPLSDVVGANVELGWDHAWSAAGTVDGTFYGAPLMASVKSFVWYSPQAFAEAGYEVPATWDELVALTNRIAADHPKGEVAPWCLGMADGGTTGWSMSDWLEESLLTTGGVGAYDAWADHDVALDSQPAVNALGTVDSLLMEKGHVPGGREGALSTTMEQAGQQLVDGSCLMMLASSSFETTLPAGITITDVKGRSGNGSSSSPTMSAGATTDGGDGSDSPASPEEGAGAESTEGAASTSAAASSGPPVSISAFTFPGIGDDDGDPPVLVGGDYLVSLRQADGTSDAANAVMDYLTSAEWAQQRAELGGVATANRGVDVSEVSSDVTVRATRILQSRQSVIRLDASDSMPAEVGTDALWSALTSWTAGDLDAKKALGQAEAAWPK</sequence>
<keyword evidence="4" id="KW-0732">Signal</keyword>
<dbReference type="Proteomes" id="UP000002941">
    <property type="component" value="Unassembled WGS sequence"/>
</dbReference>
<accession>J0X4V4</accession>
<proteinExistence type="inferred from homology"/>
<organism evidence="5 6">
    <name type="scientific">Actinomyces massiliensis F0489</name>
    <dbReference type="NCBI Taxonomy" id="1125718"/>
    <lineage>
        <taxon>Bacteria</taxon>
        <taxon>Bacillati</taxon>
        <taxon>Actinomycetota</taxon>
        <taxon>Actinomycetes</taxon>
        <taxon>Actinomycetales</taxon>
        <taxon>Actinomycetaceae</taxon>
        <taxon>Actinomyces</taxon>
    </lineage>
</organism>
<evidence type="ECO:0000256" key="4">
    <source>
        <dbReference type="SAM" id="SignalP"/>
    </source>
</evidence>
<evidence type="ECO:0000313" key="5">
    <source>
        <dbReference type="EMBL" id="EJF43656.1"/>
    </source>
</evidence>
<dbReference type="SUPFAM" id="SSF53850">
    <property type="entry name" value="Periplasmic binding protein-like II"/>
    <property type="match status" value="1"/>
</dbReference>
<dbReference type="EMBL" id="AKFT01000120">
    <property type="protein sequence ID" value="EJF43656.1"/>
    <property type="molecule type" value="Genomic_DNA"/>
</dbReference>
<dbReference type="RefSeq" id="WP_008731784.1">
    <property type="nucleotide sequence ID" value="NZ_AKFT01000120.1"/>
</dbReference>
<dbReference type="PATRIC" id="fig|1125718.3.peg.1616"/>
<dbReference type="OrthoDB" id="8663148at2"/>
<keyword evidence="6" id="KW-1185">Reference proteome</keyword>
<comment type="similarity">
    <text evidence="1">Belongs to the bacterial solute-binding protein 1 family.</text>
</comment>
<feature type="signal peptide" evidence="4">
    <location>
        <begin position="1"/>
        <end position="20"/>
    </location>
</feature>
<feature type="region of interest" description="Disordered" evidence="3">
    <location>
        <begin position="321"/>
        <end position="377"/>
    </location>
</feature>
<evidence type="ECO:0000313" key="6">
    <source>
        <dbReference type="Proteomes" id="UP000002941"/>
    </source>
</evidence>